<evidence type="ECO:0000259" key="4">
    <source>
        <dbReference type="Pfam" id="PF20257"/>
    </source>
</evidence>
<comment type="similarity">
    <text evidence="2">Belongs to the SAM hydrolase / SAM-dependent halogenase family.</text>
</comment>
<feature type="domain" description="S-adenosyl-l-methionine hydroxide adenosyltransferase N-terminal" evidence="3">
    <location>
        <begin position="4"/>
        <end position="151"/>
    </location>
</feature>
<evidence type="ECO:0008006" key="6">
    <source>
        <dbReference type="Google" id="ProtNLM"/>
    </source>
</evidence>
<dbReference type="PANTHER" id="PTHR35092:SF1">
    <property type="entry name" value="CHLORINASE MJ1651"/>
    <property type="match status" value="1"/>
</dbReference>
<dbReference type="SUPFAM" id="SSF102522">
    <property type="entry name" value="Bacterial fluorinating enzyme, N-terminal domain"/>
    <property type="match status" value="1"/>
</dbReference>
<dbReference type="EMBL" id="CADCVH010000073">
    <property type="protein sequence ID" value="CAA9460563.1"/>
    <property type="molecule type" value="Genomic_DNA"/>
</dbReference>
<accession>A0A6J4R293</accession>
<dbReference type="PIRSF" id="PIRSF006779">
    <property type="entry name" value="UCP006779"/>
    <property type="match status" value="1"/>
</dbReference>
<evidence type="ECO:0000259" key="3">
    <source>
        <dbReference type="Pfam" id="PF01887"/>
    </source>
</evidence>
<evidence type="ECO:0000256" key="2">
    <source>
        <dbReference type="ARBA" id="ARBA00024035"/>
    </source>
</evidence>
<reference evidence="5" key="1">
    <citation type="submission" date="2020-02" db="EMBL/GenBank/DDBJ databases">
        <authorList>
            <person name="Meier V. D."/>
        </authorList>
    </citation>
    <scope>NUCLEOTIDE SEQUENCE</scope>
    <source>
        <strain evidence="5">AVDCRST_MAG02</strain>
    </source>
</reference>
<dbReference type="PANTHER" id="PTHR35092">
    <property type="entry name" value="CHLORINASE MJ1651"/>
    <property type="match status" value="1"/>
</dbReference>
<dbReference type="InterPro" id="IPR002747">
    <property type="entry name" value="SAM_OH_AdoTrfase"/>
</dbReference>
<dbReference type="InterPro" id="IPR023228">
    <property type="entry name" value="SAM_OH_AdoTrfase_N_sf"/>
</dbReference>
<evidence type="ECO:0000313" key="5">
    <source>
        <dbReference type="EMBL" id="CAA9460563.1"/>
    </source>
</evidence>
<dbReference type="InterPro" id="IPR046470">
    <property type="entry name" value="SAM_HAT_C"/>
</dbReference>
<dbReference type="InterPro" id="IPR023227">
    <property type="entry name" value="SAM_OH_AdoTrfase_C_sf"/>
</dbReference>
<protein>
    <recommendedName>
        <fullName evidence="6">Adenosyl-chloride synthase</fullName>
    </recommendedName>
</protein>
<dbReference type="SUPFAM" id="SSF101852">
    <property type="entry name" value="Bacterial fluorinating enzyme, C-terminal domain"/>
    <property type="match status" value="1"/>
</dbReference>
<dbReference type="Gene3D" id="3.40.50.10790">
    <property type="entry name" value="S-adenosyl-l-methionine hydroxide adenosyltransferase, N-terminal"/>
    <property type="match status" value="1"/>
</dbReference>
<evidence type="ECO:0000256" key="1">
    <source>
        <dbReference type="ARBA" id="ARBA00022691"/>
    </source>
</evidence>
<dbReference type="InterPro" id="IPR046469">
    <property type="entry name" value="SAM_HAT_N"/>
</dbReference>
<name>A0A6J4R293_9ACTN</name>
<feature type="domain" description="S-adenosyl-l-methionine hydroxide adenosyltransferase C-terminal" evidence="4">
    <location>
        <begin position="179"/>
        <end position="262"/>
    </location>
</feature>
<proteinExistence type="inferred from homology"/>
<gene>
    <name evidence="5" type="ORF">AVDCRST_MAG02-2218</name>
</gene>
<keyword evidence="1" id="KW-0949">S-adenosyl-L-methionine</keyword>
<dbReference type="AlphaFoldDB" id="A0A6J4R293"/>
<dbReference type="Pfam" id="PF01887">
    <property type="entry name" value="SAM_HAT_N"/>
    <property type="match status" value="1"/>
</dbReference>
<dbReference type="Pfam" id="PF20257">
    <property type="entry name" value="SAM_HAT_C"/>
    <property type="match status" value="1"/>
</dbReference>
<dbReference type="Gene3D" id="2.40.30.90">
    <property type="entry name" value="Bacterial fluorinating enzyme like"/>
    <property type="match status" value="1"/>
</dbReference>
<sequence length="274" mass="28980">MRPVCFLTDFGLADDFVGTCKGVMLGVAPGLTIVDLTHEVPSFEVEAGAEILQHATRYMPPQTVYLAVIDPGVGTGRRALVLRTGTEALLVGPDNGLLLPAANSLGGVLEAVVLTNPDYQVHPVSNTFHGRDVFAPAAAYLASGTPLGELGQTVDSSSLMRLDEIRPSREQGEALEAGIISIDRFGNARLSLMQEESGLEYGDVLQVDTGDGQMFVRYVETFGSSNAGELVIVPDSHWRLSLSINKGNASQALGLRVGNRVRLLPPEDPAGAGV</sequence>
<organism evidence="5">
    <name type="scientific">uncultured Rubrobacteraceae bacterium</name>
    <dbReference type="NCBI Taxonomy" id="349277"/>
    <lineage>
        <taxon>Bacteria</taxon>
        <taxon>Bacillati</taxon>
        <taxon>Actinomycetota</taxon>
        <taxon>Rubrobacteria</taxon>
        <taxon>Rubrobacterales</taxon>
        <taxon>Rubrobacteraceae</taxon>
        <taxon>environmental samples</taxon>
    </lineage>
</organism>